<reference evidence="4" key="1">
    <citation type="submission" date="2023-05" db="EMBL/GenBank/DDBJ databases">
        <authorList>
            <person name="Du J."/>
        </authorList>
    </citation>
    <scope>NUCLEOTIDE SEQUENCE</scope>
    <source>
        <strain evidence="4">UMB1064</strain>
    </source>
</reference>
<accession>A0AAW9SQV6</accession>
<evidence type="ECO:0000313" key="4">
    <source>
        <dbReference type="EMBL" id="MEO3715992.1"/>
    </source>
</evidence>
<evidence type="ECO:0000259" key="3">
    <source>
        <dbReference type="Pfam" id="PF26526"/>
    </source>
</evidence>
<name>A0AAW9SQV6_CORAY</name>
<feature type="chain" id="PRO_5043409940" description="DUF8175 domain-containing protein" evidence="2">
    <location>
        <begin position="18"/>
        <end position="204"/>
    </location>
</feature>
<dbReference type="PROSITE" id="PS51257">
    <property type="entry name" value="PROKAR_LIPOPROTEIN"/>
    <property type="match status" value="1"/>
</dbReference>
<organism evidence="4 5">
    <name type="scientific">Corynebacterium amycolatum</name>
    <dbReference type="NCBI Taxonomy" id="43765"/>
    <lineage>
        <taxon>Bacteria</taxon>
        <taxon>Bacillati</taxon>
        <taxon>Actinomycetota</taxon>
        <taxon>Actinomycetes</taxon>
        <taxon>Mycobacteriales</taxon>
        <taxon>Corynebacteriaceae</taxon>
        <taxon>Corynebacterium</taxon>
    </lineage>
</organism>
<comment type="caution">
    <text evidence="4">The sequence shown here is derived from an EMBL/GenBank/DDBJ whole genome shotgun (WGS) entry which is preliminary data.</text>
</comment>
<feature type="domain" description="DUF8175" evidence="3">
    <location>
        <begin position="14"/>
        <end position="187"/>
    </location>
</feature>
<dbReference type="InterPro" id="IPR058488">
    <property type="entry name" value="DUF8175"/>
</dbReference>
<dbReference type="AlphaFoldDB" id="A0AAW9SQV6"/>
<feature type="signal peptide" evidence="2">
    <location>
        <begin position="1"/>
        <end position="17"/>
    </location>
</feature>
<sequence length="204" mass="22048">MKKMTSLLLAATAAAGALVGCSNDEEATAGHEQWDTTVAPKNVSWSDAQTRGIKVPSSKDDGPKNTDPVPHGWAPSPQGAVLAAINGQVYMSTAGEEVWPEVSKWMLAPGQGRDQWAQARSLMDIDGDVKNPPQFKGFKFSEFSNDKAVVVIVAEYPHHGRLGYPVQLDRSSGDWRIVVPPQGQEPDLVGVKDAEFESFVKFEG</sequence>
<gene>
    <name evidence="4" type="ORF">QP460_000070</name>
</gene>
<evidence type="ECO:0000313" key="5">
    <source>
        <dbReference type="Proteomes" id="UP001223646"/>
    </source>
</evidence>
<evidence type="ECO:0000256" key="2">
    <source>
        <dbReference type="SAM" id="SignalP"/>
    </source>
</evidence>
<dbReference type="RefSeq" id="WP_110217518.1">
    <property type="nucleotide sequence ID" value="NZ_JASOOY020000001.1"/>
</dbReference>
<dbReference type="EMBL" id="JASOOY020000001">
    <property type="protein sequence ID" value="MEO3715992.1"/>
    <property type="molecule type" value="Genomic_DNA"/>
</dbReference>
<evidence type="ECO:0000256" key="1">
    <source>
        <dbReference type="SAM" id="MobiDB-lite"/>
    </source>
</evidence>
<dbReference type="Proteomes" id="UP001223646">
    <property type="component" value="Unassembled WGS sequence"/>
</dbReference>
<keyword evidence="2" id="KW-0732">Signal</keyword>
<dbReference type="Pfam" id="PF26526">
    <property type="entry name" value="DUF8175"/>
    <property type="match status" value="1"/>
</dbReference>
<reference evidence="4" key="2">
    <citation type="submission" date="2024-05" db="EMBL/GenBank/DDBJ databases">
        <authorList>
            <person name="Wolfe A."/>
        </authorList>
    </citation>
    <scope>NUCLEOTIDE SEQUENCE</scope>
    <source>
        <strain evidence="4">UMB1064</strain>
    </source>
</reference>
<protein>
    <recommendedName>
        <fullName evidence="3">DUF8175 domain-containing protein</fullName>
    </recommendedName>
</protein>
<proteinExistence type="predicted"/>
<feature type="region of interest" description="Disordered" evidence="1">
    <location>
        <begin position="25"/>
        <end position="78"/>
    </location>
</feature>